<keyword evidence="6" id="KW-0808">Transferase</keyword>
<dbReference type="Pfam" id="PF00266">
    <property type="entry name" value="Aminotran_5"/>
    <property type="match status" value="1"/>
</dbReference>
<dbReference type="GO" id="GO:0016491">
    <property type="term" value="F:oxidoreductase activity"/>
    <property type="evidence" value="ECO:0007669"/>
    <property type="project" value="UniProtKB-KW"/>
</dbReference>
<dbReference type="InterPro" id="IPR015421">
    <property type="entry name" value="PyrdxlP-dep_Trfase_major"/>
</dbReference>
<dbReference type="InterPro" id="IPR015422">
    <property type="entry name" value="PyrdxlP-dep_Trfase_small"/>
</dbReference>
<keyword evidence="6" id="KW-0032">Aminotransferase</keyword>
<evidence type="ECO:0000256" key="4">
    <source>
        <dbReference type="PIRSR" id="PIRSR000524-50"/>
    </source>
</evidence>
<evidence type="ECO:0000313" key="7">
    <source>
        <dbReference type="EMBL" id="QEW25925.1"/>
    </source>
</evidence>
<dbReference type="InterPro" id="IPR015424">
    <property type="entry name" value="PyrdxlP-dep_Trfase"/>
</dbReference>
<dbReference type="InterPro" id="IPR000192">
    <property type="entry name" value="Aminotrans_V_dom"/>
</dbReference>
<keyword evidence="7" id="KW-0560">Oxidoreductase</keyword>
<dbReference type="PANTHER" id="PTHR21152">
    <property type="entry name" value="AMINOTRANSFERASE CLASS V"/>
    <property type="match status" value="1"/>
</dbReference>
<name>A0A0T5PDT1_9RHOB</name>
<dbReference type="InterPro" id="IPR024169">
    <property type="entry name" value="SP_NH2Trfase/AEP_transaminase"/>
</dbReference>
<dbReference type="EMBL" id="LAXI01000002">
    <property type="protein sequence ID" value="KRS19119.1"/>
    <property type="molecule type" value="Genomic_DNA"/>
</dbReference>
<dbReference type="GO" id="GO:0008453">
    <property type="term" value="F:alanine-glyoxylate transaminase activity"/>
    <property type="evidence" value="ECO:0007669"/>
    <property type="project" value="TreeGrafter"/>
</dbReference>
<evidence type="ECO:0000256" key="1">
    <source>
        <dbReference type="ARBA" id="ARBA00001933"/>
    </source>
</evidence>
<dbReference type="Proteomes" id="UP000051401">
    <property type="component" value="Unassembled WGS sequence"/>
</dbReference>
<sequence length="375" mass="40808">MTALLDTIDPDGLLEYSVVFTDRSLNHMSQTFQHVMRDISGMLKEVYNARSTAIIPGGGTYAMEAVARQFGTNAHALIVRNGWFSYRWSQIFDMGKFTAETTVCMARQTGNGAQSPFAPAPIEEVTAKIREAKPDAVFAPHVETSAGIILPDDYITQLAEAAHEVGALMVLDCIASGCAWVDMEKTGVDVLISAPQKGWSASPSAGLVMLSDKALERLEKTTSNSFAIDLKKWHQIMQAYENGGHAYHATMPTDALRAFRDTMLETKEYGFEKLRQAQWDLGNGVRAMLAEKGVTSVAAEGYGAPGVVVSYTSDPDIQNGKKFSQQGMQIAAGVPLACDEPEGFMTFRLGLFGLDKLYDVDAAKSRLQAVIDKVL</sequence>
<protein>
    <submittedName>
        <fullName evidence="6">Class V aminotransferase</fullName>
    </submittedName>
    <submittedName>
        <fullName evidence="7">Soluble hydrogenase 42 kDa subunit</fullName>
        <ecNumber evidence="7">1.12.-.-</ecNumber>
    </submittedName>
</protein>
<dbReference type="Gene3D" id="3.90.1150.10">
    <property type="entry name" value="Aspartate Aminotransferase, domain 1"/>
    <property type="match status" value="1"/>
</dbReference>
<dbReference type="PATRIC" id="fig|540747.5.peg.2685"/>
<feature type="modified residue" description="N6-(pyridoxal phosphate)lysine" evidence="4">
    <location>
        <position position="197"/>
    </location>
</feature>
<dbReference type="RefSeq" id="WP_057814058.1">
    <property type="nucleotide sequence ID" value="NZ_CP031598.1"/>
</dbReference>
<comment type="cofactor">
    <cofactor evidence="1 4">
        <name>pyridoxal 5'-phosphate</name>
        <dbReference type="ChEBI" id="CHEBI:597326"/>
    </cofactor>
</comment>
<dbReference type="EC" id="1.12.-.-" evidence="7"/>
<feature type="domain" description="Aminotransferase class V" evidence="5">
    <location>
        <begin position="22"/>
        <end position="289"/>
    </location>
</feature>
<comment type="similarity">
    <text evidence="2">Belongs to the class-V pyridoxal-phosphate-dependent aminotransferase family.</text>
</comment>
<dbReference type="PANTHER" id="PTHR21152:SF40">
    <property type="entry name" value="ALANINE--GLYOXYLATE AMINOTRANSFERASE"/>
    <property type="match status" value="1"/>
</dbReference>
<reference evidence="6 8" key="1">
    <citation type="submission" date="2015-04" db="EMBL/GenBank/DDBJ databases">
        <title>The draft genome sequence of Roseovarius indicus B108T.</title>
        <authorList>
            <person name="Li G."/>
            <person name="Lai Q."/>
            <person name="Shao Z."/>
            <person name="Yan P."/>
        </authorList>
    </citation>
    <scope>NUCLEOTIDE SEQUENCE [LARGE SCALE GENOMIC DNA]</scope>
    <source>
        <strain evidence="6 8">B108</strain>
    </source>
</reference>
<keyword evidence="3 4" id="KW-0663">Pyridoxal phosphate</keyword>
<dbReference type="GO" id="GO:0004760">
    <property type="term" value="F:L-serine-pyruvate transaminase activity"/>
    <property type="evidence" value="ECO:0007669"/>
    <property type="project" value="TreeGrafter"/>
</dbReference>
<dbReference type="STRING" id="540747.SAMN04488031_103130"/>
<dbReference type="Gene3D" id="3.40.640.10">
    <property type="entry name" value="Type I PLP-dependent aspartate aminotransferase-like (Major domain)"/>
    <property type="match status" value="1"/>
</dbReference>
<dbReference type="Proteomes" id="UP000325785">
    <property type="component" value="Chromosome"/>
</dbReference>
<keyword evidence="8" id="KW-1185">Reference proteome</keyword>
<dbReference type="OrthoDB" id="9766472at2"/>
<evidence type="ECO:0000313" key="6">
    <source>
        <dbReference type="EMBL" id="KRS19119.1"/>
    </source>
</evidence>
<evidence type="ECO:0000259" key="5">
    <source>
        <dbReference type="Pfam" id="PF00266"/>
    </source>
</evidence>
<reference evidence="7 9" key="2">
    <citation type="submission" date="2018-08" db="EMBL/GenBank/DDBJ databases">
        <title>Genetic Globetrotter - A new plasmid hitch-hiking vast phylogenetic and geographic distances.</title>
        <authorList>
            <person name="Vollmers J."/>
            <person name="Petersen J."/>
        </authorList>
    </citation>
    <scope>NUCLEOTIDE SEQUENCE [LARGE SCALE GENOMIC DNA]</scope>
    <source>
        <strain evidence="7 9">DSM 26383</strain>
    </source>
</reference>
<evidence type="ECO:0000313" key="8">
    <source>
        <dbReference type="Proteomes" id="UP000051401"/>
    </source>
</evidence>
<dbReference type="KEGG" id="rid:RIdsm_01717"/>
<accession>A0A0T5PDT1</accession>
<dbReference type="SUPFAM" id="SSF53383">
    <property type="entry name" value="PLP-dependent transferases"/>
    <property type="match status" value="1"/>
</dbReference>
<dbReference type="PIRSF" id="PIRSF000524">
    <property type="entry name" value="SPT"/>
    <property type="match status" value="1"/>
</dbReference>
<evidence type="ECO:0000313" key="9">
    <source>
        <dbReference type="Proteomes" id="UP000325785"/>
    </source>
</evidence>
<gene>
    <name evidence="7" type="ORF">RIdsm_01717</name>
    <name evidence="6" type="ORF">XM52_05525</name>
</gene>
<dbReference type="GO" id="GO:0019265">
    <property type="term" value="P:glycine biosynthetic process, by transamination of glyoxylate"/>
    <property type="evidence" value="ECO:0007669"/>
    <property type="project" value="TreeGrafter"/>
</dbReference>
<proteinExistence type="inferred from homology"/>
<dbReference type="EMBL" id="CP031598">
    <property type="protein sequence ID" value="QEW25925.1"/>
    <property type="molecule type" value="Genomic_DNA"/>
</dbReference>
<organism evidence="6 8">
    <name type="scientific">Roseovarius indicus</name>
    <dbReference type="NCBI Taxonomy" id="540747"/>
    <lineage>
        <taxon>Bacteria</taxon>
        <taxon>Pseudomonadati</taxon>
        <taxon>Pseudomonadota</taxon>
        <taxon>Alphaproteobacteria</taxon>
        <taxon>Rhodobacterales</taxon>
        <taxon>Roseobacteraceae</taxon>
        <taxon>Roseovarius</taxon>
    </lineage>
</organism>
<evidence type="ECO:0000256" key="2">
    <source>
        <dbReference type="ARBA" id="ARBA00009236"/>
    </source>
</evidence>
<evidence type="ECO:0000256" key="3">
    <source>
        <dbReference type="ARBA" id="ARBA00022898"/>
    </source>
</evidence>
<dbReference type="AlphaFoldDB" id="A0A0T5PDT1"/>